<name>A0ACC2VS44_9TREE</name>
<sequence>MTKLFGGPYNGTYVLAVIIFSLGIIRDIIYERTLLSQPVLPAMAHPLIRYAGAGMFVLGQVLVITSIWALGVTGTYLGDYFGILMSHRVTSFPFNILENPMYNGSTLCFLGTALWYARPAGVVISALVALVYEIALVYEGPFTSKIYSSAAAKKRSDSIQSSATDTAKSAQDKANAVLSSARRQPLKSTNSYASAAAQAPASDGLASTNPKPVTGVALDAPLETSSSSSAGRAGAGVRTRSRAGRVGEWKQHAGIWFLNYCISSCVSSSQPGVVVTSPTPRSIPDAQGLVLLYKVRGRRSTQTTARSISLTLGPSPRHDFRYPDCPPREVCGRLPEWCPPFLKGIQLLGIEKVEAENGKEGEAREEARNQRAPSSSPLSEISSIMDVPSETGQSSIQNPASDELEVEQTAESNFRKLAYLYMHFEDWALARETLQDAVKIEPWSTVVQMLIDHPEWCPKLRDLELDGCFATEYSLAQLVRTRQRSPLCVSLERLVLENSLKLGENALAVLRNELPCFHQGEPPGVRISPPHEYLRDDFKVKISTEDKNQEHKPHSASSILVCIPKQSPEVHVKCEDSPEV</sequence>
<protein>
    <submittedName>
        <fullName evidence="1">Uncharacterized protein</fullName>
    </submittedName>
</protein>
<evidence type="ECO:0000313" key="2">
    <source>
        <dbReference type="Proteomes" id="UP001241377"/>
    </source>
</evidence>
<comment type="caution">
    <text evidence="1">The sequence shown here is derived from an EMBL/GenBank/DDBJ whole genome shotgun (WGS) entry which is preliminary data.</text>
</comment>
<reference evidence="1" key="1">
    <citation type="submission" date="2023-04" db="EMBL/GenBank/DDBJ databases">
        <title>Draft Genome sequencing of Naganishia species isolated from polar environments using Oxford Nanopore Technology.</title>
        <authorList>
            <person name="Leo P."/>
            <person name="Venkateswaran K."/>
        </authorList>
    </citation>
    <scope>NUCLEOTIDE SEQUENCE</scope>
    <source>
        <strain evidence="1">MNA-CCFEE 5261</strain>
    </source>
</reference>
<keyword evidence="2" id="KW-1185">Reference proteome</keyword>
<proteinExistence type="predicted"/>
<dbReference type="EMBL" id="JASBWR010000054">
    <property type="protein sequence ID" value="KAJ9102013.1"/>
    <property type="molecule type" value="Genomic_DNA"/>
</dbReference>
<gene>
    <name evidence="1" type="ORF">QFC19_004938</name>
</gene>
<accession>A0ACC2VS44</accession>
<dbReference type="Proteomes" id="UP001241377">
    <property type="component" value="Unassembled WGS sequence"/>
</dbReference>
<organism evidence="1 2">
    <name type="scientific">Naganishia cerealis</name>
    <dbReference type="NCBI Taxonomy" id="610337"/>
    <lineage>
        <taxon>Eukaryota</taxon>
        <taxon>Fungi</taxon>
        <taxon>Dikarya</taxon>
        <taxon>Basidiomycota</taxon>
        <taxon>Agaricomycotina</taxon>
        <taxon>Tremellomycetes</taxon>
        <taxon>Filobasidiales</taxon>
        <taxon>Filobasidiaceae</taxon>
        <taxon>Naganishia</taxon>
    </lineage>
</organism>
<evidence type="ECO:0000313" key="1">
    <source>
        <dbReference type="EMBL" id="KAJ9102013.1"/>
    </source>
</evidence>